<proteinExistence type="predicted"/>
<dbReference type="EMBL" id="AFNT02000050">
    <property type="protein sequence ID" value="ERJ04930.1"/>
    <property type="molecule type" value="Genomic_DNA"/>
</dbReference>
<dbReference type="InterPro" id="IPR046738">
    <property type="entry name" value="DUF6788"/>
</dbReference>
<dbReference type="EMBL" id="HF571521">
    <property type="protein sequence ID" value="CCQ34986.1"/>
    <property type="molecule type" value="Genomic_DNA"/>
</dbReference>
<dbReference type="Proteomes" id="UP000015381">
    <property type="component" value="Plasmid pHTIA"/>
</dbReference>
<reference evidence="2 5" key="3">
    <citation type="journal article" date="2014" name="Environ. Microbiol.">
        <title>Halorhabdus tiamatea: proteogenomics and glycosidase activity measurements identify the first cultivated euryarchaeon from a deep-sea anoxic brine lake as potential polysaccharide degrader.</title>
        <authorList>
            <person name="Werner J."/>
            <person name="Ferrer M."/>
            <person name="Michel G."/>
            <person name="Mann A.J."/>
            <person name="Huang S."/>
            <person name="Juarez S."/>
            <person name="Ciordia S."/>
            <person name="Albar J.P."/>
            <person name="Alcaide M."/>
            <person name="La Cono V."/>
            <person name="Yakimov M.M."/>
            <person name="Antunes A."/>
            <person name="Taborda M."/>
            <person name="Da Costa M.S."/>
            <person name="Amann R.I."/>
            <person name="Gloeckner F.O."/>
            <person name="Golyshina O.V."/>
            <person name="Golyshin P.N."/>
            <person name="Teeling H."/>
        </authorList>
    </citation>
    <scope>NUCLEOTIDE SEQUENCE [LARGE SCALE GENOMIC DNA]</scope>
    <source>
        <strain evidence="5">SARL4B</strain>
        <strain evidence="2">Type strain: SARL4B</strain>
        <plasmid evidence="2">pHTIA</plasmid>
    </source>
</reference>
<evidence type="ECO:0000313" key="2">
    <source>
        <dbReference type="EMBL" id="CCQ34986.1"/>
    </source>
</evidence>
<dbReference type="OrthoDB" id="237450at2157"/>
<organism evidence="3 4">
    <name type="scientific">Halorhabdus tiamatea SARL4B</name>
    <dbReference type="NCBI Taxonomy" id="1033806"/>
    <lineage>
        <taxon>Archaea</taxon>
        <taxon>Methanobacteriati</taxon>
        <taxon>Methanobacteriota</taxon>
        <taxon>Stenosarchaea group</taxon>
        <taxon>Halobacteria</taxon>
        <taxon>Halobacteriales</taxon>
        <taxon>Haloarculaceae</taxon>
        <taxon>Halorhabdus</taxon>
    </lineage>
</organism>
<dbReference type="eggNOG" id="arCOG06178">
    <property type="taxonomic scope" value="Archaea"/>
</dbReference>
<geneLocation type="plasmid" evidence="2 5">
    <name>pHTIA</name>
</geneLocation>
<keyword evidence="2" id="KW-0614">Plasmid</keyword>
<name>F7PLD4_9EURY</name>
<sequence length="113" mass="12549">MSSELPTAPDSLPKYIVEGIPKQSNESLRDLQAWIDQLIEYREAVSAEDIEADDGEEIEEVDESGGTTTVIKRVDCGKDACTKCPETKHGPYRYEVSRQGGKLVWDYKGPVEG</sequence>
<protein>
    <recommendedName>
        <fullName evidence="1">DUF6788 domain-containing protein</fullName>
    </recommendedName>
</protein>
<evidence type="ECO:0000313" key="3">
    <source>
        <dbReference type="EMBL" id="ERJ04930.1"/>
    </source>
</evidence>
<evidence type="ECO:0000313" key="5">
    <source>
        <dbReference type="Proteomes" id="UP000015381"/>
    </source>
</evidence>
<dbReference type="Proteomes" id="UP000003861">
    <property type="component" value="Unassembled WGS sequence"/>
</dbReference>
<gene>
    <name evidence="3" type="ORF">HLRTI_003105</name>
    <name evidence="2" type="ORF">HTIA_p2884</name>
</gene>
<reference evidence="3 4" key="1">
    <citation type="journal article" date="2011" name="J. Bacteriol.">
        <title>Genome sequence of Halorhabdus tiamatea, the first archaeon isolated from a deep-sea anoxic brine lake.</title>
        <authorList>
            <person name="Antunes A."/>
            <person name="Alam I."/>
            <person name="Bajic V.B."/>
            <person name="Stingl U."/>
        </authorList>
    </citation>
    <scope>NUCLEOTIDE SEQUENCE [LARGE SCALE GENOMIC DNA]</scope>
    <source>
        <strain evidence="3 4">SARL4B</strain>
    </source>
</reference>
<dbReference type="AlphaFoldDB" id="F7PLD4"/>
<accession>F7PLD4</accession>
<dbReference type="KEGG" id="hti:HTIA_p2884"/>
<dbReference type="Pfam" id="PF20586">
    <property type="entry name" value="DUF6788"/>
    <property type="match status" value="1"/>
</dbReference>
<reference evidence="3 4" key="2">
    <citation type="journal article" date="2013" name="PLoS ONE">
        <title>INDIGO - INtegrated Data Warehouse of MIcrobial GenOmes with Examples from the Red Sea Extremophiles.</title>
        <authorList>
            <person name="Alam I."/>
            <person name="Antunes A."/>
            <person name="Kamau A.A."/>
            <person name="Ba Alawi W."/>
            <person name="Kalkatawi M."/>
            <person name="Stingl U."/>
            <person name="Bajic V.B."/>
        </authorList>
    </citation>
    <scope>NUCLEOTIDE SEQUENCE [LARGE SCALE GENOMIC DNA]</scope>
    <source>
        <strain evidence="3 4">SARL4B</strain>
    </source>
</reference>
<feature type="domain" description="DUF6788" evidence="1">
    <location>
        <begin position="62"/>
        <end position="112"/>
    </location>
</feature>
<dbReference type="HOGENOM" id="CLU_171536_0_0_2"/>
<dbReference type="RefSeq" id="WP_008524900.1">
    <property type="nucleotide sequence ID" value="NC_021913.1"/>
</dbReference>
<evidence type="ECO:0000259" key="1">
    <source>
        <dbReference type="Pfam" id="PF20586"/>
    </source>
</evidence>
<evidence type="ECO:0000313" key="4">
    <source>
        <dbReference type="Proteomes" id="UP000003861"/>
    </source>
</evidence>
<keyword evidence="5" id="KW-1185">Reference proteome</keyword>
<dbReference type="GeneID" id="23797628"/>